<dbReference type="EMBL" id="JACMRX010000002">
    <property type="protein sequence ID" value="KAF7995992.1"/>
    <property type="molecule type" value="Genomic_DNA"/>
</dbReference>
<gene>
    <name evidence="1" type="ORF">HCN44_008747</name>
</gene>
<dbReference type="AlphaFoldDB" id="A0A834Y3C9"/>
<accession>A0A834Y3C9</accession>
<dbReference type="Proteomes" id="UP000639338">
    <property type="component" value="Unassembled WGS sequence"/>
</dbReference>
<organism evidence="1 2">
    <name type="scientific">Aphidius gifuensis</name>
    <name type="common">Parasitoid wasp</name>
    <dbReference type="NCBI Taxonomy" id="684658"/>
    <lineage>
        <taxon>Eukaryota</taxon>
        <taxon>Metazoa</taxon>
        <taxon>Ecdysozoa</taxon>
        <taxon>Arthropoda</taxon>
        <taxon>Hexapoda</taxon>
        <taxon>Insecta</taxon>
        <taxon>Pterygota</taxon>
        <taxon>Neoptera</taxon>
        <taxon>Endopterygota</taxon>
        <taxon>Hymenoptera</taxon>
        <taxon>Apocrita</taxon>
        <taxon>Ichneumonoidea</taxon>
        <taxon>Braconidae</taxon>
        <taxon>Aphidiinae</taxon>
        <taxon>Aphidius</taxon>
    </lineage>
</organism>
<evidence type="ECO:0000313" key="1">
    <source>
        <dbReference type="EMBL" id="KAF7995992.1"/>
    </source>
</evidence>
<sequence>MEFKSQVYFTIRFKERLQSLPTKKFQKVNVQSDLLTKDNLLLPSLSSPKSILTNQSEVKLSIPHSTQSLSTMPTAT</sequence>
<comment type="caution">
    <text evidence="1">The sequence shown here is derived from an EMBL/GenBank/DDBJ whole genome shotgun (WGS) entry which is preliminary data.</text>
</comment>
<keyword evidence="2" id="KW-1185">Reference proteome</keyword>
<protein>
    <submittedName>
        <fullName evidence="1">Uncharacterized protein</fullName>
    </submittedName>
</protein>
<name>A0A834Y3C9_APHGI</name>
<reference evidence="1 2" key="1">
    <citation type="submission" date="2020-08" db="EMBL/GenBank/DDBJ databases">
        <title>Aphidius gifuensis genome sequencing and assembly.</title>
        <authorList>
            <person name="Du Z."/>
        </authorList>
    </citation>
    <scope>NUCLEOTIDE SEQUENCE [LARGE SCALE GENOMIC DNA]</scope>
    <source>
        <strain evidence="1">YNYX2018</strain>
        <tissue evidence="1">Adults</tissue>
    </source>
</reference>
<proteinExistence type="predicted"/>
<evidence type="ECO:0000313" key="2">
    <source>
        <dbReference type="Proteomes" id="UP000639338"/>
    </source>
</evidence>